<protein>
    <submittedName>
        <fullName evidence="1">Uncharacterized protein</fullName>
    </submittedName>
</protein>
<keyword evidence="2" id="KW-1185">Reference proteome</keyword>
<accession>A0ABR0AUW4</accession>
<organism evidence="1 2">
    <name type="scientific">Daphnia magna</name>
    <dbReference type="NCBI Taxonomy" id="35525"/>
    <lineage>
        <taxon>Eukaryota</taxon>
        <taxon>Metazoa</taxon>
        <taxon>Ecdysozoa</taxon>
        <taxon>Arthropoda</taxon>
        <taxon>Crustacea</taxon>
        <taxon>Branchiopoda</taxon>
        <taxon>Diplostraca</taxon>
        <taxon>Cladocera</taxon>
        <taxon>Anomopoda</taxon>
        <taxon>Daphniidae</taxon>
        <taxon>Daphnia</taxon>
    </lineage>
</organism>
<dbReference type="EMBL" id="JAOYFB010000039">
    <property type="protein sequence ID" value="KAK4028908.1"/>
    <property type="molecule type" value="Genomic_DNA"/>
</dbReference>
<gene>
    <name evidence="1" type="ORF">OUZ56_021927</name>
</gene>
<evidence type="ECO:0000313" key="1">
    <source>
        <dbReference type="EMBL" id="KAK4028908.1"/>
    </source>
</evidence>
<dbReference type="Proteomes" id="UP001234178">
    <property type="component" value="Unassembled WGS sequence"/>
</dbReference>
<proteinExistence type="predicted"/>
<evidence type="ECO:0000313" key="2">
    <source>
        <dbReference type="Proteomes" id="UP001234178"/>
    </source>
</evidence>
<name>A0ABR0AUW4_9CRUS</name>
<sequence length="127" mass="13804">MERTRAAAPHEVVFSCPPTMEKQTPRTLHLPAIGILEIPPGCTARTEDWILPASLEGQMEVTTKPLQAPTISSGYANVTLEKTAAVFELPTKDKSELNLISGMLRHNDKQVVIRNDGATNPATITKS</sequence>
<comment type="caution">
    <text evidence="1">The sequence shown here is derived from an EMBL/GenBank/DDBJ whole genome shotgun (WGS) entry which is preliminary data.</text>
</comment>
<reference evidence="1 2" key="1">
    <citation type="journal article" date="2023" name="Nucleic Acids Res.">
        <title>The hologenome of Daphnia magna reveals possible DNA methylation and microbiome-mediated evolution of the host genome.</title>
        <authorList>
            <person name="Chaturvedi A."/>
            <person name="Li X."/>
            <person name="Dhandapani V."/>
            <person name="Marshall H."/>
            <person name="Kissane S."/>
            <person name="Cuenca-Cambronero M."/>
            <person name="Asole G."/>
            <person name="Calvet F."/>
            <person name="Ruiz-Romero M."/>
            <person name="Marangio P."/>
            <person name="Guigo R."/>
            <person name="Rago D."/>
            <person name="Mirbahai L."/>
            <person name="Eastwood N."/>
            <person name="Colbourne J.K."/>
            <person name="Zhou J."/>
            <person name="Mallon E."/>
            <person name="Orsini L."/>
        </authorList>
    </citation>
    <scope>NUCLEOTIDE SEQUENCE [LARGE SCALE GENOMIC DNA]</scope>
    <source>
        <strain evidence="1">LRV0_1</strain>
    </source>
</reference>